<feature type="transmembrane region" description="Helical" evidence="15">
    <location>
        <begin position="58"/>
        <end position="77"/>
    </location>
</feature>
<evidence type="ECO:0000313" key="18">
    <source>
        <dbReference type="Proteomes" id="UP001153712"/>
    </source>
</evidence>
<feature type="compositionally biased region" description="Acidic residues" evidence="14">
    <location>
        <begin position="356"/>
        <end position="372"/>
    </location>
</feature>
<keyword evidence="11 15" id="KW-0472">Membrane</keyword>
<keyword evidence="3 13" id="KW-0444">Lipid biosynthesis</keyword>
<evidence type="ECO:0000256" key="13">
    <source>
        <dbReference type="RuleBase" id="RU000581"/>
    </source>
</evidence>
<gene>
    <name evidence="17" type="ORF">PHYEVI_LOCUS11376</name>
</gene>
<evidence type="ECO:0000259" key="16">
    <source>
        <dbReference type="Pfam" id="PF00487"/>
    </source>
</evidence>
<dbReference type="AlphaFoldDB" id="A0A9N9TZL3"/>
<dbReference type="CDD" id="cd03505">
    <property type="entry name" value="Delta9-FADS-like"/>
    <property type="match status" value="1"/>
</dbReference>
<evidence type="ECO:0000256" key="15">
    <source>
        <dbReference type="SAM" id="Phobius"/>
    </source>
</evidence>
<organism evidence="17 18">
    <name type="scientific">Phyllotreta striolata</name>
    <name type="common">Striped flea beetle</name>
    <name type="synonym">Crioceris striolata</name>
    <dbReference type="NCBI Taxonomy" id="444603"/>
    <lineage>
        <taxon>Eukaryota</taxon>
        <taxon>Metazoa</taxon>
        <taxon>Ecdysozoa</taxon>
        <taxon>Arthropoda</taxon>
        <taxon>Hexapoda</taxon>
        <taxon>Insecta</taxon>
        <taxon>Pterygota</taxon>
        <taxon>Neoptera</taxon>
        <taxon>Endopterygota</taxon>
        <taxon>Coleoptera</taxon>
        <taxon>Polyphaga</taxon>
        <taxon>Cucujiformia</taxon>
        <taxon>Chrysomeloidea</taxon>
        <taxon>Chrysomelidae</taxon>
        <taxon>Galerucinae</taxon>
        <taxon>Alticini</taxon>
        <taxon>Phyllotreta</taxon>
    </lineage>
</organism>
<keyword evidence="18" id="KW-1185">Reference proteome</keyword>
<evidence type="ECO:0000313" key="17">
    <source>
        <dbReference type="EMBL" id="CAG9865131.1"/>
    </source>
</evidence>
<evidence type="ECO:0000256" key="8">
    <source>
        <dbReference type="ARBA" id="ARBA00023002"/>
    </source>
</evidence>
<evidence type="ECO:0000256" key="7">
    <source>
        <dbReference type="ARBA" id="ARBA00022989"/>
    </source>
</evidence>
<evidence type="ECO:0000256" key="6">
    <source>
        <dbReference type="ARBA" id="ARBA00022832"/>
    </source>
</evidence>
<comment type="similarity">
    <text evidence="2 13">Belongs to the fatty acid desaturase type 1 family.</text>
</comment>
<dbReference type="GO" id="GO:0005506">
    <property type="term" value="F:iron ion binding"/>
    <property type="evidence" value="ECO:0007669"/>
    <property type="project" value="TreeGrafter"/>
</dbReference>
<reference evidence="17" key="1">
    <citation type="submission" date="2022-01" db="EMBL/GenBank/DDBJ databases">
        <authorList>
            <person name="King R."/>
        </authorList>
    </citation>
    <scope>NUCLEOTIDE SEQUENCE</scope>
</reference>
<evidence type="ECO:0000256" key="5">
    <source>
        <dbReference type="ARBA" id="ARBA00022723"/>
    </source>
</evidence>
<dbReference type="Pfam" id="PF00487">
    <property type="entry name" value="FA_desaturase"/>
    <property type="match status" value="1"/>
</dbReference>
<dbReference type="GO" id="GO:0006636">
    <property type="term" value="P:unsaturated fatty acid biosynthetic process"/>
    <property type="evidence" value="ECO:0007669"/>
    <property type="project" value="TreeGrafter"/>
</dbReference>
<keyword evidence="6" id="KW-0276">Fatty acid metabolism</keyword>
<dbReference type="PROSITE" id="PS00476">
    <property type="entry name" value="FATTY_ACID_DESATUR_1"/>
    <property type="match status" value="1"/>
</dbReference>
<dbReference type="PANTHER" id="PTHR11351">
    <property type="entry name" value="ACYL-COA DESATURASE"/>
    <property type="match status" value="1"/>
</dbReference>
<dbReference type="GO" id="GO:0005789">
    <property type="term" value="C:endoplasmic reticulum membrane"/>
    <property type="evidence" value="ECO:0007669"/>
    <property type="project" value="TreeGrafter"/>
</dbReference>
<feature type="transmembrane region" description="Helical" evidence="15">
    <location>
        <begin position="89"/>
        <end position="109"/>
    </location>
</feature>
<keyword evidence="5" id="KW-0479">Metal-binding</keyword>
<protein>
    <recommendedName>
        <fullName evidence="16">Fatty acid desaturase domain-containing protein</fullName>
    </recommendedName>
</protein>
<evidence type="ECO:0000256" key="9">
    <source>
        <dbReference type="ARBA" id="ARBA00023004"/>
    </source>
</evidence>
<name>A0A9N9TZL3_PHYSR</name>
<keyword evidence="4 13" id="KW-0812">Transmembrane</keyword>
<sequence length="378" mass="43891">MITTITKIHTDGQAANATLNNYSDKVEKVELAAGNKQEKPLPSYDKYPFLIWEFETPIIWSNVIFITLWHLIAVYYFIHYPSILSKLPLVLYGCVIGGISGFGITGGAHRYFTHRTYKAKLPLKILLLISYAVAGQNQLFDWVRDHRVHHKFSESNADPHNASRGFFFSHVGWLMMKKHPDVIRKGRTIDMSDITDDPLIQVYQKYWFWIKLAFCFIIPSAIPVYLYGEDWFWSIITICFIRYVISLNSTWAVNSFAHIWGYRPYDKRIFPSENLAVSFFAMGEGYHNYHHTFPWDYRAAELGTMLNVTTLWLNIFKSIGWAYDLKAPSGELIRKVVENNGDGTHYRWGHEVAEECEGAAGDEEVKEEEEEVEEKKEM</sequence>
<accession>A0A9N9TZL3</accession>
<evidence type="ECO:0000256" key="10">
    <source>
        <dbReference type="ARBA" id="ARBA00023098"/>
    </source>
</evidence>
<dbReference type="PANTHER" id="PTHR11351:SF21">
    <property type="entry name" value="GH07782P"/>
    <property type="match status" value="1"/>
</dbReference>
<keyword evidence="12 13" id="KW-0275">Fatty acid biosynthesis</keyword>
<dbReference type="EMBL" id="OU900102">
    <property type="protein sequence ID" value="CAG9865131.1"/>
    <property type="molecule type" value="Genomic_DNA"/>
</dbReference>
<evidence type="ECO:0000256" key="14">
    <source>
        <dbReference type="SAM" id="MobiDB-lite"/>
    </source>
</evidence>
<feature type="transmembrane region" description="Helical" evidence="15">
    <location>
        <begin position="231"/>
        <end position="253"/>
    </location>
</feature>
<dbReference type="PRINTS" id="PR00075">
    <property type="entry name" value="FACDDSATRASE"/>
</dbReference>
<dbReference type="GO" id="GO:0004768">
    <property type="term" value="F:stearoyl-CoA 9-desaturase activity"/>
    <property type="evidence" value="ECO:0007669"/>
    <property type="project" value="TreeGrafter"/>
</dbReference>
<dbReference type="Proteomes" id="UP001153712">
    <property type="component" value="Chromosome 9"/>
</dbReference>
<dbReference type="InterPro" id="IPR015876">
    <property type="entry name" value="Acyl-CoA_DS"/>
</dbReference>
<keyword evidence="10" id="KW-0443">Lipid metabolism</keyword>
<comment type="subcellular location">
    <subcellularLocation>
        <location evidence="1">Membrane</location>
        <topology evidence="1">Multi-pass membrane protein</topology>
    </subcellularLocation>
</comment>
<comment type="cofactor">
    <cofactor evidence="13">
        <name>Fe(2+)</name>
        <dbReference type="ChEBI" id="CHEBI:29033"/>
    </cofactor>
</comment>
<proteinExistence type="inferred from homology"/>
<evidence type="ECO:0000256" key="2">
    <source>
        <dbReference type="ARBA" id="ARBA00009295"/>
    </source>
</evidence>
<keyword evidence="9" id="KW-0408">Iron</keyword>
<feature type="region of interest" description="Disordered" evidence="14">
    <location>
        <begin position="356"/>
        <end position="378"/>
    </location>
</feature>
<evidence type="ECO:0000256" key="11">
    <source>
        <dbReference type="ARBA" id="ARBA00023136"/>
    </source>
</evidence>
<feature type="domain" description="Fatty acid desaturase" evidence="16">
    <location>
        <begin position="89"/>
        <end position="294"/>
    </location>
</feature>
<keyword evidence="7 15" id="KW-1133">Transmembrane helix</keyword>
<keyword evidence="8 13" id="KW-0560">Oxidoreductase</keyword>
<dbReference type="InterPro" id="IPR005804">
    <property type="entry name" value="FA_desaturase_dom"/>
</dbReference>
<dbReference type="OrthoDB" id="10260134at2759"/>
<evidence type="ECO:0000256" key="4">
    <source>
        <dbReference type="ARBA" id="ARBA00022692"/>
    </source>
</evidence>
<dbReference type="InterPro" id="IPR001522">
    <property type="entry name" value="FADS-1_CS"/>
</dbReference>
<comment type="domain">
    <text evidence="13">The histidine box domains are involved in binding the catalytic metal ions.</text>
</comment>
<feature type="transmembrane region" description="Helical" evidence="15">
    <location>
        <begin position="206"/>
        <end position="225"/>
    </location>
</feature>
<evidence type="ECO:0000256" key="3">
    <source>
        <dbReference type="ARBA" id="ARBA00022516"/>
    </source>
</evidence>
<evidence type="ECO:0000256" key="12">
    <source>
        <dbReference type="ARBA" id="ARBA00023160"/>
    </source>
</evidence>
<evidence type="ECO:0000256" key="1">
    <source>
        <dbReference type="ARBA" id="ARBA00004141"/>
    </source>
</evidence>